<sequence>MLGYMTLGSNNLDAAGKFYDAIAADLGARRTVDNERMIGWGRKGAAGIMVCKPYDGKAATVGNGVMPALAAPDRASVDKAYQTALANGATDEGAPGERMPTFYGAYFRDPEGNKVCVFHMG</sequence>
<keyword evidence="2" id="KW-0223">Dioxygenase</keyword>
<evidence type="ECO:0000313" key="2">
    <source>
        <dbReference type="EMBL" id="TCO14555.1"/>
    </source>
</evidence>
<evidence type="ECO:0000259" key="1">
    <source>
        <dbReference type="Pfam" id="PF18029"/>
    </source>
</evidence>
<dbReference type="PANTHER" id="PTHR35006:SF1">
    <property type="entry name" value="BLL2941 PROTEIN"/>
    <property type="match status" value="1"/>
</dbReference>
<accession>A0A4R2GV93</accession>
<organism evidence="2 3">
    <name type="scientific">Camelimonas lactis</name>
    <dbReference type="NCBI Taxonomy" id="659006"/>
    <lineage>
        <taxon>Bacteria</taxon>
        <taxon>Pseudomonadati</taxon>
        <taxon>Pseudomonadota</taxon>
        <taxon>Alphaproteobacteria</taxon>
        <taxon>Hyphomicrobiales</taxon>
        <taxon>Chelatococcaceae</taxon>
        <taxon>Camelimonas</taxon>
    </lineage>
</organism>
<keyword evidence="3" id="KW-1185">Reference proteome</keyword>
<dbReference type="InterPro" id="IPR041581">
    <property type="entry name" value="Glyoxalase_6"/>
</dbReference>
<dbReference type="SUPFAM" id="SSF54593">
    <property type="entry name" value="Glyoxalase/Bleomycin resistance protein/Dihydroxybiphenyl dioxygenase"/>
    <property type="match status" value="1"/>
</dbReference>
<dbReference type="Gene3D" id="3.10.180.10">
    <property type="entry name" value="2,3-Dihydroxybiphenyl 1,2-Dioxygenase, domain 1"/>
    <property type="match status" value="1"/>
</dbReference>
<keyword evidence="2" id="KW-0560">Oxidoreductase</keyword>
<dbReference type="AlphaFoldDB" id="A0A4R2GV93"/>
<dbReference type="InterPro" id="IPR029068">
    <property type="entry name" value="Glyas_Bleomycin-R_OHBP_Dase"/>
</dbReference>
<name>A0A4R2GV93_9HYPH</name>
<dbReference type="Pfam" id="PF18029">
    <property type="entry name" value="Glyoxalase_6"/>
    <property type="match status" value="1"/>
</dbReference>
<feature type="domain" description="Glyoxalase-like" evidence="1">
    <location>
        <begin position="8"/>
        <end position="118"/>
    </location>
</feature>
<evidence type="ECO:0000313" key="3">
    <source>
        <dbReference type="Proteomes" id="UP000294881"/>
    </source>
</evidence>
<dbReference type="EMBL" id="SLWL01000003">
    <property type="protein sequence ID" value="TCO14555.1"/>
    <property type="molecule type" value="Genomic_DNA"/>
</dbReference>
<dbReference type="RefSeq" id="WP_132003936.1">
    <property type="nucleotide sequence ID" value="NZ_JBHUNN010000002.1"/>
</dbReference>
<dbReference type="GO" id="GO:0051213">
    <property type="term" value="F:dioxygenase activity"/>
    <property type="evidence" value="ECO:0007669"/>
    <property type="project" value="UniProtKB-KW"/>
</dbReference>
<dbReference type="PANTHER" id="PTHR35006">
    <property type="entry name" value="GLYOXALASE FAMILY PROTEIN (AFU_ORTHOLOGUE AFUA_5G14830)"/>
    <property type="match status" value="1"/>
</dbReference>
<dbReference type="Proteomes" id="UP000294881">
    <property type="component" value="Unassembled WGS sequence"/>
</dbReference>
<proteinExistence type="predicted"/>
<reference evidence="2 3" key="1">
    <citation type="submission" date="2019-03" db="EMBL/GenBank/DDBJ databases">
        <title>Genomic Encyclopedia of Type Strains, Phase IV (KMG-IV): sequencing the most valuable type-strain genomes for metagenomic binning, comparative biology and taxonomic classification.</title>
        <authorList>
            <person name="Goeker M."/>
        </authorList>
    </citation>
    <scope>NUCLEOTIDE SEQUENCE [LARGE SCALE GENOMIC DNA]</scope>
    <source>
        <strain evidence="2 3">DSM 22958</strain>
    </source>
</reference>
<comment type="caution">
    <text evidence="2">The sequence shown here is derived from an EMBL/GenBank/DDBJ whole genome shotgun (WGS) entry which is preliminary data.</text>
</comment>
<protein>
    <submittedName>
        <fullName evidence="2">Glyoxalase/bleomycin resistance protein/dioxygenase superfamily protein</fullName>
    </submittedName>
</protein>
<dbReference type="OrthoDB" id="9807407at2"/>
<dbReference type="CDD" id="cd07262">
    <property type="entry name" value="VOC_like"/>
    <property type="match status" value="1"/>
</dbReference>
<gene>
    <name evidence="2" type="ORF">EV666_10362</name>
</gene>